<protein>
    <submittedName>
        <fullName evidence="1">Uncharacterized protein</fullName>
    </submittedName>
</protein>
<dbReference type="STRING" id="452.Lspi_2287"/>
<proteinExistence type="predicted"/>
<evidence type="ECO:0000313" key="2">
    <source>
        <dbReference type="Proteomes" id="UP000054877"/>
    </source>
</evidence>
<dbReference type="Proteomes" id="UP000054877">
    <property type="component" value="Unassembled WGS sequence"/>
</dbReference>
<dbReference type="AlphaFoldDB" id="A0A0W0YXR0"/>
<comment type="caution">
    <text evidence="1">The sequence shown here is derived from an EMBL/GenBank/DDBJ whole genome shotgun (WGS) entry which is preliminary data.</text>
</comment>
<dbReference type="PATRIC" id="fig|452.5.peg.2523"/>
<reference evidence="1 2" key="1">
    <citation type="submission" date="2015-11" db="EMBL/GenBank/DDBJ databases">
        <title>Genomic analysis of 38 Legionella species identifies large and diverse effector repertoires.</title>
        <authorList>
            <person name="Burstein D."/>
            <person name="Amaro F."/>
            <person name="Zusman T."/>
            <person name="Lifshitz Z."/>
            <person name="Cohen O."/>
            <person name="Gilbert J.A."/>
            <person name="Pupko T."/>
            <person name="Shuman H.A."/>
            <person name="Segal G."/>
        </authorList>
    </citation>
    <scope>NUCLEOTIDE SEQUENCE [LARGE SCALE GENOMIC DNA]</scope>
    <source>
        <strain evidence="1 2">Mt.St.Helens-9</strain>
    </source>
</reference>
<name>A0A0W0YXR0_LEGSP</name>
<accession>A0A0W0YXR0</accession>
<keyword evidence="2" id="KW-1185">Reference proteome</keyword>
<evidence type="ECO:0000313" key="1">
    <source>
        <dbReference type="EMBL" id="KTD61657.1"/>
    </source>
</evidence>
<sequence>MRENVPDWHIKPAIRPQASLRATAFSQKNGAKKNWFTETRLCEQKFSQLQIRLIGAIMSLNSLNRASYSPHSKT</sequence>
<organism evidence="1 2">
    <name type="scientific">Legionella spiritensis</name>
    <dbReference type="NCBI Taxonomy" id="452"/>
    <lineage>
        <taxon>Bacteria</taxon>
        <taxon>Pseudomonadati</taxon>
        <taxon>Pseudomonadota</taxon>
        <taxon>Gammaproteobacteria</taxon>
        <taxon>Legionellales</taxon>
        <taxon>Legionellaceae</taxon>
        <taxon>Legionella</taxon>
    </lineage>
</organism>
<dbReference type="EMBL" id="LNYX01000031">
    <property type="protein sequence ID" value="KTD61657.1"/>
    <property type="molecule type" value="Genomic_DNA"/>
</dbReference>
<gene>
    <name evidence="1" type="ORF">Lspi_2287</name>
</gene>